<comment type="caution">
    <text evidence="3">The sequence shown here is derived from an EMBL/GenBank/DDBJ whole genome shotgun (WGS) entry which is preliminary data.</text>
</comment>
<keyword evidence="3" id="KW-0378">Hydrolase</keyword>
<dbReference type="PANTHER" id="PTHR14464:SF4">
    <property type="entry name" value="EXONUCLEASE V"/>
    <property type="match status" value="1"/>
</dbReference>
<feature type="compositionally biased region" description="Basic and acidic residues" evidence="2">
    <location>
        <begin position="13"/>
        <end position="25"/>
    </location>
</feature>
<dbReference type="InterPro" id="IPR019190">
    <property type="entry name" value="EXOV"/>
</dbReference>
<evidence type="ECO:0000256" key="2">
    <source>
        <dbReference type="SAM" id="MobiDB-lite"/>
    </source>
</evidence>
<organism evidence="3 4">
    <name type="scientific">Lentinula lateritia</name>
    <dbReference type="NCBI Taxonomy" id="40482"/>
    <lineage>
        <taxon>Eukaryota</taxon>
        <taxon>Fungi</taxon>
        <taxon>Dikarya</taxon>
        <taxon>Basidiomycota</taxon>
        <taxon>Agaricomycotina</taxon>
        <taxon>Agaricomycetes</taxon>
        <taxon>Agaricomycetidae</taxon>
        <taxon>Agaricales</taxon>
        <taxon>Marasmiineae</taxon>
        <taxon>Omphalotaceae</taxon>
        <taxon>Lentinula</taxon>
    </lineage>
</organism>
<dbReference type="GO" id="GO:0004527">
    <property type="term" value="F:exonuclease activity"/>
    <property type="evidence" value="ECO:0007669"/>
    <property type="project" value="UniProtKB-KW"/>
</dbReference>
<gene>
    <name evidence="3" type="ORF">C8R41DRAFT_844694</name>
</gene>
<sequence>MRSYDSTHVLINDRRRFGRAAERSRRPNSSGPPKFQMVDATNVEDEYDLFDDFSDLTEEQLAQIDAATSSASASTPKSIPHIQVELEATDILTETCNDPNGDANGPNKSERVSPLQQFRKNNILSVTDLVSPSWCEVQFDYGLRQLRHRKLKDRPASFVTEQGKEIVVDKGLAAKSDATKKKGVSVHKKLEREIRPEEIKVQVTTEEERWGLRYNTFPASVLQIFRLIPLSRIINMIDCIDSLLLSGCAREIPVFGLTEGNIVVGIIDEITFSQASPSSYNHDKKRGPQSSPSTPQKPKRTRRSPSPSQSRITSFLSPAKASITLSTVNPPSSSSSHLSPPTLHLIDTKTRRTNSLPGDEDTLPSRFQLMLYHRMLTKLMATTDAFDFSSFWQKLELDDIASFSHTFLAQTLLTSETSCLHHLTDLWHIAVSRLNGAKIDSTLQLVYRLQPNRQRSFRKSQKESFTSSREEIEIAKAIEASMRDFQLKSKDEQQLAQALAHSVTDPEVGSSVTEQEKNLVNDPELLWALEQSLLTRLNDNGLDSAAQSQDIQSLPMDNAAQHQSSGNHQSDIIGTKEFEFDANCLDEYLEDILKWWNGDRKPRGVSLEQSGRCFSCEYRFGCEWREQKAREVEEGLKFRRQQKDSI</sequence>
<name>A0ABQ8V792_9AGAR</name>
<dbReference type="Pfam" id="PF09810">
    <property type="entry name" value="Exo5"/>
    <property type="match status" value="2"/>
</dbReference>
<dbReference type="Proteomes" id="UP001150217">
    <property type="component" value="Unassembled WGS sequence"/>
</dbReference>
<feature type="compositionally biased region" description="Low complexity" evidence="2">
    <location>
        <begin position="326"/>
        <end position="345"/>
    </location>
</feature>
<dbReference type="EMBL" id="JANVFT010000066">
    <property type="protein sequence ID" value="KAJ4477986.1"/>
    <property type="molecule type" value="Genomic_DNA"/>
</dbReference>
<comment type="similarity">
    <text evidence="1">Belongs to the EXO5 family.</text>
</comment>
<feature type="region of interest" description="Disordered" evidence="2">
    <location>
        <begin position="277"/>
        <end position="312"/>
    </location>
</feature>
<dbReference type="PANTHER" id="PTHR14464">
    <property type="entry name" value="EXONUCLEASE V"/>
    <property type="match status" value="1"/>
</dbReference>
<feature type="region of interest" description="Disordered" evidence="2">
    <location>
        <begin position="13"/>
        <end position="36"/>
    </location>
</feature>
<evidence type="ECO:0000313" key="4">
    <source>
        <dbReference type="Proteomes" id="UP001150217"/>
    </source>
</evidence>
<protein>
    <submittedName>
        <fullName evidence="3">Exonuclease V</fullName>
    </submittedName>
</protein>
<reference evidence="3" key="1">
    <citation type="submission" date="2022-08" db="EMBL/GenBank/DDBJ databases">
        <title>A Global Phylogenomic Analysis of the Shiitake Genus Lentinula.</title>
        <authorList>
            <consortium name="DOE Joint Genome Institute"/>
            <person name="Sierra-Patev S."/>
            <person name="Min B."/>
            <person name="Naranjo-Ortiz M."/>
            <person name="Looney B."/>
            <person name="Konkel Z."/>
            <person name="Slot J.C."/>
            <person name="Sakamoto Y."/>
            <person name="Steenwyk J.L."/>
            <person name="Rokas A."/>
            <person name="Carro J."/>
            <person name="Camarero S."/>
            <person name="Ferreira P."/>
            <person name="Molpeceres G."/>
            <person name="Ruiz-Duenas F.J."/>
            <person name="Serrano A."/>
            <person name="Henrissat B."/>
            <person name="Drula E."/>
            <person name="Hughes K.W."/>
            <person name="Mata J.L."/>
            <person name="Ishikawa N.K."/>
            <person name="Vargas-Isla R."/>
            <person name="Ushijima S."/>
            <person name="Smith C.A."/>
            <person name="Ahrendt S."/>
            <person name="Andreopoulos W."/>
            <person name="He G."/>
            <person name="Labutti K."/>
            <person name="Lipzen A."/>
            <person name="Ng V."/>
            <person name="Riley R."/>
            <person name="Sandor L."/>
            <person name="Barry K."/>
            <person name="Martinez A.T."/>
            <person name="Xiao Y."/>
            <person name="Gibbons J.G."/>
            <person name="Terashima K."/>
            <person name="Grigoriev I.V."/>
            <person name="Hibbett D.S."/>
        </authorList>
    </citation>
    <scope>NUCLEOTIDE SEQUENCE</scope>
    <source>
        <strain evidence="3">RHP3577 ss4</strain>
    </source>
</reference>
<keyword evidence="3" id="KW-0540">Nuclease</keyword>
<keyword evidence="4" id="KW-1185">Reference proteome</keyword>
<evidence type="ECO:0000256" key="1">
    <source>
        <dbReference type="ARBA" id="ARBA00009797"/>
    </source>
</evidence>
<keyword evidence="3" id="KW-0269">Exonuclease</keyword>
<proteinExistence type="inferred from homology"/>
<accession>A0ABQ8V792</accession>
<feature type="region of interest" description="Disordered" evidence="2">
    <location>
        <begin position="326"/>
        <end position="360"/>
    </location>
</feature>
<evidence type="ECO:0000313" key="3">
    <source>
        <dbReference type="EMBL" id="KAJ4477986.1"/>
    </source>
</evidence>